<evidence type="ECO:0000256" key="3">
    <source>
        <dbReference type="ARBA" id="ARBA00022552"/>
    </source>
</evidence>
<evidence type="ECO:0000256" key="8">
    <source>
        <dbReference type="PROSITE-ProRule" id="PRU00221"/>
    </source>
</evidence>
<keyword evidence="6" id="KW-0804">Transcription</keyword>
<evidence type="ECO:0000259" key="10">
    <source>
        <dbReference type="Pfam" id="PF23769"/>
    </source>
</evidence>
<dbReference type="SUPFAM" id="SSF50978">
    <property type="entry name" value="WD40 repeat-like"/>
    <property type="match status" value="1"/>
</dbReference>
<dbReference type="PANTHER" id="PTHR44215">
    <property type="entry name" value="WD REPEAT-CONTAINING PROTEIN 75"/>
    <property type="match status" value="1"/>
</dbReference>
<organism evidence="11 12">
    <name type="scientific">Vanrija albida</name>
    <dbReference type="NCBI Taxonomy" id="181172"/>
    <lineage>
        <taxon>Eukaryota</taxon>
        <taxon>Fungi</taxon>
        <taxon>Dikarya</taxon>
        <taxon>Basidiomycota</taxon>
        <taxon>Agaricomycotina</taxon>
        <taxon>Tremellomycetes</taxon>
        <taxon>Trichosporonales</taxon>
        <taxon>Trichosporonaceae</taxon>
        <taxon>Vanrija</taxon>
    </lineage>
</organism>
<protein>
    <submittedName>
        <fullName evidence="11">NET1-associated nuclear protein 1</fullName>
    </submittedName>
</protein>
<dbReference type="PROSITE" id="PS50082">
    <property type="entry name" value="WD_REPEATS_2"/>
    <property type="match status" value="2"/>
</dbReference>
<evidence type="ECO:0000256" key="4">
    <source>
        <dbReference type="ARBA" id="ARBA00022574"/>
    </source>
</evidence>
<dbReference type="InterPro" id="IPR015943">
    <property type="entry name" value="WD40/YVTN_repeat-like_dom_sf"/>
</dbReference>
<feature type="region of interest" description="Disordered" evidence="9">
    <location>
        <begin position="1"/>
        <end position="54"/>
    </location>
</feature>
<feature type="domain" description="WD repeat-containing protein 75 second beta-propeller" evidence="10">
    <location>
        <begin position="457"/>
        <end position="710"/>
    </location>
</feature>
<dbReference type="SUPFAM" id="SSF101908">
    <property type="entry name" value="Putative isomerase YbhE"/>
    <property type="match status" value="1"/>
</dbReference>
<dbReference type="SMART" id="SM00320">
    <property type="entry name" value="WD40"/>
    <property type="match status" value="6"/>
</dbReference>
<dbReference type="EMBL" id="JBBXJM010000002">
    <property type="protein sequence ID" value="KAL1411238.1"/>
    <property type="molecule type" value="Genomic_DNA"/>
</dbReference>
<keyword evidence="12" id="KW-1185">Reference proteome</keyword>
<feature type="region of interest" description="Disordered" evidence="9">
    <location>
        <begin position="940"/>
        <end position="998"/>
    </location>
</feature>
<keyword evidence="2" id="KW-0690">Ribosome biogenesis</keyword>
<evidence type="ECO:0000256" key="1">
    <source>
        <dbReference type="ARBA" id="ARBA00004604"/>
    </source>
</evidence>
<dbReference type="PANTHER" id="PTHR44215:SF1">
    <property type="entry name" value="WD REPEAT-CONTAINING PROTEIN 75"/>
    <property type="match status" value="1"/>
</dbReference>
<feature type="compositionally biased region" description="Low complexity" evidence="9">
    <location>
        <begin position="957"/>
        <end position="972"/>
    </location>
</feature>
<feature type="repeat" description="WD" evidence="8">
    <location>
        <begin position="351"/>
        <end position="392"/>
    </location>
</feature>
<keyword evidence="7" id="KW-0539">Nucleus</keyword>
<dbReference type="InterPro" id="IPR057644">
    <property type="entry name" value="Beta-prop_WDR75_2nd"/>
</dbReference>
<feature type="repeat" description="WD" evidence="8">
    <location>
        <begin position="112"/>
        <end position="154"/>
    </location>
</feature>
<dbReference type="Gene3D" id="2.130.10.10">
    <property type="entry name" value="YVTN repeat-like/Quinoprotein amine dehydrogenase"/>
    <property type="match status" value="3"/>
</dbReference>
<feature type="compositionally biased region" description="Basic residues" evidence="9">
    <location>
        <begin position="985"/>
        <end position="998"/>
    </location>
</feature>
<dbReference type="InterPro" id="IPR053826">
    <property type="entry name" value="WDR75"/>
</dbReference>
<dbReference type="Proteomes" id="UP001565368">
    <property type="component" value="Unassembled WGS sequence"/>
</dbReference>
<dbReference type="Pfam" id="PF23769">
    <property type="entry name" value="Beta-prop_WDR75_2nd"/>
    <property type="match status" value="1"/>
</dbReference>
<dbReference type="Pfam" id="PF23869">
    <property type="entry name" value="Beta-prop_WDR75_1st"/>
    <property type="match status" value="2"/>
</dbReference>
<accession>A0ABR3Q979</accession>
<sequence>MGELLTLARTASERRPRRKAKNREPLPDGASVAEGSAGASSTPKAGPSRLPKRAAGSSWDVIPIARSEVTSVPPVWSRDGRFYFSASSTGVEVHSSEAPNFARLSTLSSTDPNGHRKPITALILHPTNHLQLITASLDGTIKIWDWVEGRHIRTIRLVEDSEIHQISVGQVAEKWWMFATVTNAKHGKKPKEDGSHLQHRVLRVQLAPVTRPASATENWCNPHTIVGKLRAEPKALMMSPRGTYLVALAGTKAYVYRLPKDPVEQNWRVNCVKFVSDQQFTCGAFAPDRKAGSKQEEWFATGDRRGIIRLWHGLGQAFRQLDAAAVAAQQDESAEKPMYSETEKRLPTTSLHWHAHAVAAIAFTSGGAQILSVGEESVLVQWHLASGKREYIPRLGGRPLLSVAVRQGSRGVEDEYWMGLADGSVVRVGAATGQVSPVGQGVRLDPLRPTTSGPYPLAVHPSTKALVVPSSHPSTLQFIDPIASSVLFDLEVAPSNRVSKRDDKELVPIAVEQVAFSPPRDGRSEWMATVEGRTRDEDEGGGFVKTLKFWRWNGERYIVNTQYPRPHGSENIASLSFSSLGPDQEPLALTACSSGTVKIWHPRQTKKSDNGKSSKKPSITDLYWTARSTFKYRSLGVSSAAFSPDGTLVALAHGNVVSLWDTESNVLVRALESAVVAKKTVFAGSEGRYLVAAGATRGITVWDLLSCEAVHTNVNQLVEVLLGLPTGYAFGYTTGKNVTALAFFAPDSTPEQTIHLKFKFAALAALPSANHHLVGIAATGEIYRFGYQQTAAAPAARAISAAPASRATSIWQEMFGKDAFLDDLDDQPEPEQAAVAVSALQRRAAGHPAQVYDGPSHTLPPVGMLFDAFMDELLGSKLEEEAQAAGEAIEYDAAPTLGAAPLVFDSDSIRTVRDADVAELEVYFRDLLASAPAKPKAAAGLGKAKARPNGVAVAGRSVSTPVKTSSKTAKSPGTPDEPEVVDGKRKSKKRKAPRMSEV</sequence>
<feature type="compositionally biased region" description="Low complexity" evidence="9">
    <location>
        <begin position="29"/>
        <end position="41"/>
    </location>
</feature>
<comment type="caution">
    <text evidence="11">The sequence shown here is derived from an EMBL/GenBank/DDBJ whole genome shotgun (WGS) entry which is preliminary data.</text>
</comment>
<gene>
    <name evidence="11" type="primary">NAN1</name>
    <name evidence="11" type="ORF">Q8F55_002189</name>
</gene>
<dbReference type="RefSeq" id="XP_069211182.1">
    <property type="nucleotide sequence ID" value="XM_069350796.1"/>
</dbReference>
<keyword evidence="5" id="KW-0677">Repeat</keyword>
<keyword evidence="4 8" id="KW-0853">WD repeat</keyword>
<dbReference type="PROSITE" id="PS50294">
    <property type="entry name" value="WD_REPEATS_REGION"/>
    <property type="match status" value="1"/>
</dbReference>
<dbReference type="InterPro" id="IPR001680">
    <property type="entry name" value="WD40_rpt"/>
</dbReference>
<evidence type="ECO:0000256" key="9">
    <source>
        <dbReference type="SAM" id="MobiDB-lite"/>
    </source>
</evidence>
<proteinExistence type="predicted"/>
<evidence type="ECO:0000256" key="5">
    <source>
        <dbReference type="ARBA" id="ARBA00022737"/>
    </source>
</evidence>
<reference evidence="11 12" key="1">
    <citation type="submission" date="2023-08" db="EMBL/GenBank/DDBJ databases">
        <title>Annotated Genome Sequence of Vanrija albida AlHP1.</title>
        <authorList>
            <person name="Herzog R."/>
        </authorList>
    </citation>
    <scope>NUCLEOTIDE SEQUENCE [LARGE SCALE GENOMIC DNA]</scope>
    <source>
        <strain evidence="11 12">AlHP1</strain>
    </source>
</reference>
<comment type="subcellular location">
    <subcellularLocation>
        <location evidence="1">Nucleus</location>
        <location evidence="1">Nucleolus</location>
    </subcellularLocation>
</comment>
<keyword evidence="3" id="KW-0698">rRNA processing</keyword>
<evidence type="ECO:0000313" key="11">
    <source>
        <dbReference type="EMBL" id="KAL1411238.1"/>
    </source>
</evidence>
<dbReference type="GeneID" id="95983232"/>
<evidence type="ECO:0000256" key="7">
    <source>
        <dbReference type="ARBA" id="ARBA00023242"/>
    </source>
</evidence>
<evidence type="ECO:0000313" key="12">
    <source>
        <dbReference type="Proteomes" id="UP001565368"/>
    </source>
</evidence>
<name>A0ABR3Q979_9TREE</name>
<dbReference type="InterPro" id="IPR036322">
    <property type="entry name" value="WD40_repeat_dom_sf"/>
</dbReference>
<evidence type="ECO:0000256" key="6">
    <source>
        <dbReference type="ARBA" id="ARBA00023163"/>
    </source>
</evidence>
<evidence type="ECO:0000256" key="2">
    <source>
        <dbReference type="ARBA" id="ARBA00022517"/>
    </source>
</evidence>